<dbReference type="Pfam" id="PF11225">
    <property type="entry name" value="DUF3024"/>
    <property type="match status" value="1"/>
</dbReference>
<keyword evidence="2" id="KW-1185">Reference proteome</keyword>
<dbReference type="RefSeq" id="WP_235868021.1">
    <property type="nucleotide sequence ID" value="NZ_JBHMAS010000075.1"/>
</dbReference>
<reference evidence="1 2" key="1">
    <citation type="submission" date="2024-09" db="EMBL/GenBank/DDBJ databases">
        <authorList>
            <person name="Sun Q."/>
            <person name="Mori K."/>
        </authorList>
    </citation>
    <scope>NUCLEOTIDE SEQUENCE [LARGE SCALE GENOMIC DNA]</scope>
    <source>
        <strain evidence="1 2">JCM 11411</strain>
    </source>
</reference>
<name>A0ABV5XMD9_9NOCA</name>
<evidence type="ECO:0000313" key="1">
    <source>
        <dbReference type="EMBL" id="MFB9783656.1"/>
    </source>
</evidence>
<protein>
    <submittedName>
        <fullName evidence="1">DUF3024 domain-containing protein</fullName>
    </submittedName>
</protein>
<proteinExistence type="predicted"/>
<sequence length="123" mass="14703">MAATGLPELDVARIVKYCASRVPEQYRHEIRVECDITPRHVTICECRPPWREDFGPEWTRFPIARLYYTKKTGLWTLYWRDRHLKFHRYSFWIRVHMFRICSITSKAVGIRSSGVDPLSSVMR</sequence>
<comment type="caution">
    <text evidence="1">The sequence shown here is derived from an EMBL/GenBank/DDBJ whole genome shotgun (WGS) entry which is preliminary data.</text>
</comment>
<dbReference type="Proteomes" id="UP001589587">
    <property type="component" value="Unassembled WGS sequence"/>
</dbReference>
<dbReference type="InterPro" id="IPR021388">
    <property type="entry name" value="DUF3024"/>
</dbReference>
<evidence type="ECO:0000313" key="2">
    <source>
        <dbReference type="Proteomes" id="UP001589587"/>
    </source>
</evidence>
<dbReference type="EMBL" id="JBHMAS010000075">
    <property type="protein sequence ID" value="MFB9783656.1"/>
    <property type="molecule type" value="Genomic_DNA"/>
</dbReference>
<gene>
    <name evidence="1" type="ORF">ACFFQ6_28540</name>
</gene>
<accession>A0ABV5XMD9</accession>
<organism evidence="1 2">
    <name type="scientific">Rhodococcus baikonurensis</name>
    <dbReference type="NCBI Taxonomy" id="172041"/>
    <lineage>
        <taxon>Bacteria</taxon>
        <taxon>Bacillati</taxon>
        <taxon>Actinomycetota</taxon>
        <taxon>Actinomycetes</taxon>
        <taxon>Mycobacteriales</taxon>
        <taxon>Nocardiaceae</taxon>
        <taxon>Rhodococcus</taxon>
        <taxon>Rhodococcus erythropolis group</taxon>
    </lineage>
</organism>